<dbReference type="NCBIfam" id="TIGR00231">
    <property type="entry name" value="small_GTP"/>
    <property type="match status" value="1"/>
</dbReference>
<keyword evidence="20" id="KW-1185">Reference proteome</keyword>
<dbReference type="PANTHER" id="PTHR42908:SF6">
    <property type="entry name" value="116 KDA U5 SMALL NUCLEAR RIBONUCLEOPROTEIN COMPONENT"/>
    <property type="match status" value="1"/>
</dbReference>
<dbReference type="InterPro" id="IPR009033">
    <property type="entry name" value="Calreticulin/calnexin_P_dom_sf"/>
</dbReference>
<dbReference type="PROSITE" id="PS00803">
    <property type="entry name" value="CALRETICULIN_1"/>
    <property type="match status" value="1"/>
</dbReference>
<keyword evidence="5 17" id="KW-0812">Transmembrane</keyword>
<dbReference type="SMART" id="SM00838">
    <property type="entry name" value="EFG_C"/>
    <property type="match status" value="1"/>
</dbReference>
<dbReference type="CDD" id="cd04090">
    <property type="entry name" value="EF2_II_snRNP"/>
    <property type="match status" value="1"/>
</dbReference>
<sequence>MASLEDYDEFGNYIGADLDSDEDEDMQQDMFSSAAQQQPEHRPLEGYDDEPPAGQDSMALMELDEPVHNAVILHEDKQYYPSASDVYGADVETLVQEEDAQPLSEPIIAPVKVRKWVVEEKDMPVTRFDKGFLLNMMSFPEMIRNVAVVGHLHHGKTALMDMLVFETHQLNWDADKPTRYTDTHKLSRDREISIKSSPMSLVLSTTEGKSHLVHLIDTPGHVNFVDEVASAMRLSDGIVLVVDVVEGVMVNTKAIIRHAILENIKMTLVVNKIDRLILELRIKPADAYYKVKHTIEEVNTYISTLNPDPELRLTPERGNVAFASTDMAWCFTLRSFAQMYADSFGSLDVHGFADRLWGDIFFDNEKRKFTRKQVDPEQTRTFVHFILEPLYKLYSQVVSEETDNLRETLESLRIKLKPIMFKMDVRPLLKAVLDQFFGSSTGLVDMIVEHIPSPVANSANKVERTYSGPLVSKTATAMQACDSKGPTMVQITKLYHTADAQSFRAFGRVMSGVVKKGMEIKVLGEGYSPEDEEDMMPAVVDDVWISESRYVIPADEVPAGNLVLLGGVDTSITKTATLASMDIDEDLHIFRPIKHMTQSVLKVAVEPIAPSELPKMLSGLRSINKSYPLIGTKVEESGEHVIVGTGELYLDCALHDLRKIFSEIEIKVSDPVTRFCETVLETSALKCYADTPNKKNKITMIAEPLERGIAEDIESGRVTMRMSAKERGKFFEEKYQWDLLASRSIWAFGPDESGPNILLDDTLPSQIDKKLLGTVKDHIKQGFQWGAREGPLCDEPLRGVKFRILDASLAQEPIFRGGGQIVPTARRVCYSSFLMATPRLMEPMYYVEVQSPADCISAVYTVLARRRGHVTKDEPKAGSPMYTVEALIPVIDANGFETDLRTATQGQAFCLQVFSHWQIVPGDPTDTSIKLRPLEPASGQALARDLVLKTRRRKGLGDQISVSKYLDDEFVVRVALSAVFALAATNVFAAEETEEPKPQFTPTNIKAPFLEQFTSDWSERWTVSEATKKTPVGTETYSYVGKWEVEEPSNSVISGDLGLVAKTKAAHHAISAPFAKPIDFSEKPLVVQYEVKYQDGGNCGGGYVKLLEDGFQTSGKEFSDKTPWTIMFGPDLTCPGTKIHFIFRHKSPKTGEFEEKHLKIPPAPTFGRDSNLFTLILHPNNTYDVRFNGESKSTGSLLEDFKPPVNPEKEIDDPEDSKPEDWVDTKMIADPEATKPEDWDEDAPYEIPDEEAEKPEGWLEDEAETIPDPDAEKPEEWDDEEDGDWIAPTVRNPKCDDAPGCGEWKRPYKPNPDYKGKWYAPMVDNPDYKGEWAPRKIANPDYFEDLTPVKSLVKIGGIGIELWTMTENILFDNIYVGHSEEDAKKFQSETYDLKHDLEEAAKVVDDKSDEDEETKSFKEDPMSFIRQKIFAFIDLAKIDPVLAFKTQPETGGALAVAFVTALGMLLSLVGVIGGQQKPIAKPSKKTDAPTPDDKKTDAASAAPAGGKKVDGDSTVKKRTAAAK</sequence>
<dbReference type="SUPFAM" id="SSF52540">
    <property type="entry name" value="P-loop containing nucleoside triphosphate hydrolases"/>
    <property type="match status" value="1"/>
</dbReference>
<dbReference type="GO" id="GO:0005789">
    <property type="term" value="C:endoplasmic reticulum membrane"/>
    <property type="evidence" value="ECO:0007669"/>
    <property type="project" value="UniProtKB-SubCell"/>
</dbReference>
<dbReference type="Gene3D" id="2.40.30.10">
    <property type="entry name" value="Translation factors"/>
    <property type="match status" value="1"/>
</dbReference>
<dbReference type="Gene3D" id="3.90.1430.10">
    <property type="entry name" value="Yeast translation eEF2 (G' domain)"/>
    <property type="match status" value="1"/>
</dbReference>
<keyword evidence="13" id="KW-0539">Nucleus</keyword>
<comment type="subcellular location">
    <subcellularLocation>
        <location evidence="2">Endoplasmic reticulum membrane</location>
        <topology evidence="2">Single-pass membrane protein</topology>
    </subcellularLocation>
    <subcellularLocation>
        <location evidence="1">Nucleus</location>
    </subcellularLocation>
</comment>
<evidence type="ECO:0000256" key="4">
    <source>
        <dbReference type="ARBA" id="ARBA00022664"/>
    </source>
</evidence>
<dbReference type="InterPro" id="IPR044121">
    <property type="entry name" value="Snu114_GTP-bd"/>
</dbReference>
<evidence type="ECO:0000256" key="15">
    <source>
        <dbReference type="ARBA" id="ARBA00055641"/>
    </source>
</evidence>
<dbReference type="GO" id="GO:0003924">
    <property type="term" value="F:GTPase activity"/>
    <property type="evidence" value="ECO:0007669"/>
    <property type="project" value="InterPro"/>
</dbReference>
<keyword evidence="6" id="KW-0547">Nucleotide-binding</keyword>
<dbReference type="GO" id="GO:0005829">
    <property type="term" value="C:cytosol"/>
    <property type="evidence" value="ECO:0007669"/>
    <property type="project" value="TreeGrafter"/>
</dbReference>
<dbReference type="CDD" id="cd01683">
    <property type="entry name" value="EF2_IV_snRNP"/>
    <property type="match status" value="1"/>
</dbReference>
<dbReference type="Pfam" id="PF00262">
    <property type="entry name" value="Calreticulin"/>
    <property type="match status" value="1"/>
</dbReference>
<dbReference type="InterPro" id="IPR035655">
    <property type="entry name" value="U5-116kDa_C"/>
</dbReference>
<gene>
    <name evidence="19" type="ORF">SCHPADRAFT_916485</name>
</gene>
<dbReference type="Gene3D" id="2.60.120.200">
    <property type="match status" value="1"/>
</dbReference>
<dbReference type="PANTHER" id="PTHR42908">
    <property type="entry name" value="TRANSLATION ELONGATION FACTOR-RELATED"/>
    <property type="match status" value="1"/>
</dbReference>
<dbReference type="GO" id="GO:0005509">
    <property type="term" value="F:calcium ion binding"/>
    <property type="evidence" value="ECO:0007669"/>
    <property type="project" value="InterPro"/>
</dbReference>
<dbReference type="FunFam" id="2.40.30.10:FF:000029">
    <property type="entry name" value="116 kDa U5 small nuclear ribonucleoprotein component"/>
    <property type="match status" value="1"/>
</dbReference>
<keyword evidence="8 17" id="KW-1133">Transmembrane helix</keyword>
<dbReference type="GO" id="GO:0071007">
    <property type="term" value="C:U2-type catalytic step 2 spliceosome"/>
    <property type="evidence" value="ECO:0007669"/>
    <property type="project" value="TreeGrafter"/>
</dbReference>
<dbReference type="InterPro" id="IPR001580">
    <property type="entry name" value="Calret/calnex"/>
</dbReference>
<evidence type="ECO:0000256" key="13">
    <source>
        <dbReference type="ARBA" id="ARBA00023242"/>
    </source>
</evidence>
<feature type="compositionally biased region" description="Acidic residues" evidence="16">
    <location>
        <begin position="1238"/>
        <end position="1284"/>
    </location>
</feature>
<name>A0A0H2RZC9_9AGAM</name>
<evidence type="ECO:0000313" key="20">
    <source>
        <dbReference type="Proteomes" id="UP000053477"/>
    </source>
</evidence>
<dbReference type="GO" id="GO:0005682">
    <property type="term" value="C:U5 snRNP"/>
    <property type="evidence" value="ECO:0007669"/>
    <property type="project" value="UniProtKB-ARBA"/>
</dbReference>
<dbReference type="GO" id="GO:0005525">
    <property type="term" value="F:GTP binding"/>
    <property type="evidence" value="ECO:0007669"/>
    <property type="project" value="UniProtKB-KW"/>
</dbReference>
<feature type="domain" description="Tr-type G" evidence="18">
    <location>
        <begin position="141"/>
        <end position="310"/>
    </location>
</feature>
<evidence type="ECO:0000256" key="7">
    <source>
        <dbReference type="ARBA" id="ARBA00022824"/>
    </source>
</evidence>
<dbReference type="GO" id="GO:0051082">
    <property type="term" value="F:unfolded protein binding"/>
    <property type="evidence" value="ECO:0007669"/>
    <property type="project" value="InterPro"/>
</dbReference>
<keyword evidence="12" id="KW-0508">mRNA splicing</keyword>
<dbReference type="SUPFAM" id="SSF49899">
    <property type="entry name" value="Concanavalin A-like lectins/glucanases"/>
    <property type="match status" value="1"/>
</dbReference>
<dbReference type="FunFam" id="3.90.1430.10:FF:000001">
    <property type="entry name" value="116 kDa U5 small nuclear ribonucleoprotein component"/>
    <property type="match status" value="1"/>
</dbReference>
<keyword evidence="10 17" id="KW-0472">Membrane</keyword>
<dbReference type="Pfam" id="PF00679">
    <property type="entry name" value="EFG_C"/>
    <property type="match status" value="1"/>
</dbReference>
<dbReference type="FunFam" id="2.60.120.200:FF:000011">
    <property type="entry name" value="Probable calnexin"/>
    <property type="match status" value="1"/>
</dbReference>
<comment type="function">
    <text evidence="15">Component of the U5 snRNP complex required for pre-mRNA splicing. Binds GTP.</text>
</comment>
<dbReference type="FunFam" id="3.30.70.240:FF:000004">
    <property type="entry name" value="116 kDa U5 small nuclear ribonucleoprotein"/>
    <property type="match status" value="1"/>
</dbReference>
<keyword evidence="11" id="KW-0143">Chaperone</keyword>
<dbReference type="FunFam" id="3.40.50.300:FF:000646">
    <property type="entry name" value="U5 small nuclear ribonucleoprotein component"/>
    <property type="match status" value="1"/>
</dbReference>
<evidence type="ECO:0000256" key="2">
    <source>
        <dbReference type="ARBA" id="ARBA00004389"/>
    </source>
</evidence>
<evidence type="ECO:0000256" key="5">
    <source>
        <dbReference type="ARBA" id="ARBA00022692"/>
    </source>
</evidence>
<dbReference type="FunFam" id="3.30.230.10:FF:000009">
    <property type="entry name" value="116 kDa U5 small nuclear ribonucleoprotein component"/>
    <property type="match status" value="1"/>
</dbReference>
<evidence type="ECO:0000259" key="18">
    <source>
        <dbReference type="PROSITE" id="PS51722"/>
    </source>
</evidence>
<dbReference type="Pfam" id="PF16004">
    <property type="entry name" value="EFTUD2"/>
    <property type="match status" value="1"/>
</dbReference>
<feature type="transmembrane region" description="Helical" evidence="17">
    <location>
        <begin position="1452"/>
        <end position="1474"/>
    </location>
</feature>
<organism evidence="19 20">
    <name type="scientific">Schizopora paradoxa</name>
    <dbReference type="NCBI Taxonomy" id="27342"/>
    <lineage>
        <taxon>Eukaryota</taxon>
        <taxon>Fungi</taxon>
        <taxon>Dikarya</taxon>
        <taxon>Basidiomycota</taxon>
        <taxon>Agaricomycotina</taxon>
        <taxon>Agaricomycetes</taxon>
        <taxon>Hymenochaetales</taxon>
        <taxon>Schizoporaceae</taxon>
        <taxon>Schizopora</taxon>
    </lineage>
</organism>
<feature type="region of interest" description="Disordered" evidence="16">
    <location>
        <begin position="1477"/>
        <end position="1523"/>
    </location>
</feature>
<dbReference type="SUPFAM" id="SSF54980">
    <property type="entry name" value="EF-G C-terminal domain-like"/>
    <property type="match status" value="2"/>
</dbReference>
<dbReference type="CDD" id="cd04167">
    <property type="entry name" value="Snu114p"/>
    <property type="match status" value="1"/>
</dbReference>
<evidence type="ECO:0000256" key="3">
    <source>
        <dbReference type="ARBA" id="ARBA00010983"/>
    </source>
</evidence>
<dbReference type="Pfam" id="PF00009">
    <property type="entry name" value="GTP_EFTU"/>
    <property type="match status" value="1"/>
</dbReference>
<dbReference type="GO" id="GO:0030623">
    <property type="term" value="F:U5 snRNA binding"/>
    <property type="evidence" value="ECO:0007669"/>
    <property type="project" value="TreeGrafter"/>
</dbReference>
<dbReference type="SUPFAM" id="SSF50447">
    <property type="entry name" value="Translation proteins"/>
    <property type="match status" value="1"/>
</dbReference>
<dbReference type="Gene3D" id="3.40.50.300">
    <property type="entry name" value="P-loop containing nucleotide triphosphate hydrolases"/>
    <property type="match status" value="1"/>
</dbReference>
<dbReference type="Proteomes" id="UP000053477">
    <property type="component" value="Unassembled WGS sequence"/>
</dbReference>
<dbReference type="PRINTS" id="PR00626">
    <property type="entry name" value="CALRETICULIN"/>
</dbReference>
<dbReference type="SMART" id="SM00889">
    <property type="entry name" value="EFG_IV"/>
    <property type="match status" value="1"/>
</dbReference>
<evidence type="ECO:0000256" key="9">
    <source>
        <dbReference type="ARBA" id="ARBA00023134"/>
    </source>
</evidence>
<keyword evidence="9" id="KW-0342">GTP-binding</keyword>
<dbReference type="Pfam" id="PF03144">
    <property type="entry name" value="GTP_EFTU_D2"/>
    <property type="match status" value="1"/>
</dbReference>
<dbReference type="InterPro" id="IPR014721">
    <property type="entry name" value="Ribsml_uS5_D2-typ_fold_subgr"/>
</dbReference>
<dbReference type="SUPFAM" id="SSF63887">
    <property type="entry name" value="P-domain of calnexin/calreticulin"/>
    <property type="match status" value="1"/>
</dbReference>
<dbReference type="InterPro" id="IPR005225">
    <property type="entry name" value="Small_GTP-bd"/>
</dbReference>
<dbReference type="InterPro" id="IPR018124">
    <property type="entry name" value="Calret/calnex_CS"/>
</dbReference>
<evidence type="ECO:0000256" key="8">
    <source>
        <dbReference type="ARBA" id="ARBA00022989"/>
    </source>
</evidence>
<evidence type="ECO:0000313" key="19">
    <source>
        <dbReference type="EMBL" id="KLO10131.1"/>
    </source>
</evidence>
<proteinExistence type="inferred from homology"/>
<dbReference type="OrthoDB" id="364892at2759"/>
<dbReference type="GO" id="GO:0006457">
    <property type="term" value="P:protein folding"/>
    <property type="evidence" value="ECO:0007669"/>
    <property type="project" value="InterPro"/>
</dbReference>
<dbReference type="FunCoup" id="A0A0H2RZC9">
    <property type="interactions" value="1022"/>
</dbReference>
<reference evidence="19 20" key="1">
    <citation type="submission" date="2015-04" db="EMBL/GenBank/DDBJ databases">
        <title>Complete genome sequence of Schizopora paradoxa KUC8140, a cosmopolitan wood degrader in East Asia.</title>
        <authorList>
            <consortium name="DOE Joint Genome Institute"/>
            <person name="Min B."/>
            <person name="Park H."/>
            <person name="Jang Y."/>
            <person name="Kim J.-J."/>
            <person name="Kim K.H."/>
            <person name="Pangilinan J."/>
            <person name="Lipzen A."/>
            <person name="Riley R."/>
            <person name="Grigoriev I.V."/>
            <person name="Spatafora J.W."/>
            <person name="Choi I.-G."/>
        </authorList>
    </citation>
    <scope>NUCLEOTIDE SEQUENCE [LARGE SCALE GENOMIC DNA]</scope>
    <source>
        <strain evidence="19 20">KUC8140</strain>
    </source>
</reference>
<feature type="compositionally biased region" description="Acidic residues" evidence="16">
    <location>
        <begin position="18"/>
        <end position="27"/>
    </location>
</feature>
<dbReference type="SUPFAM" id="SSF54211">
    <property type="entry name" value="Ribosomal protein S5 domain 2-like"/>
    <property type="match status" value="1"/>
</dbReference>
<dbReference type="InterPro" id="IPR005517">
    <property type="entry name" value="Transl_elong_EFG/EF2_IV"/>
</dbReference>
<dbReference type="InterPro" id="IPR004161">
    <property type="entry name" value="EFTu-like_2"/>
</dbReference>
<dbReference type="Pfam" id="PF03764">
    <property type="entry name" value="EFG_IV"/>
    <property type="match status" value="1"/>
</dbReference>
<feature type="region of interest" description="Disordered" evidence="16">
    <location>
        <begin position="1"/>
        <end position="56"/>
    </location>
</feature>
<dbReference type="FunFam" id="3.30.70.870:FF:000002">
    <property type="entry name" value="Translation elongation factor 2"/>
    <property type="match status" value="1"/>
</dbReference>
<dbReference type="InterPro" id="IPR000795">
    <property type="entry name" value="T_Tr_GTP-bd_dom"/>
</dbReference>
<dbReference type="Gene3D" id="3.30.70.240">
    <property type="match status" value="1"/>
</dbReference>
<feature type="compositionally biased region" description="Basic and acidic residues" evidence="16">
    <location>
        <begin position="1216"/>
        <end position="1237"/>
    </location>
</feature>
<dbReference type="FunFam" id="2.10.250.10:FF:000001">
    <property type="entry name" value="Calnexin homolog"/>
    <property type="match status" value="1"/>
</dbReference>
<dbReference type="CDD" id="cd04098">
    <property type="entry name" value="eEF2_C_snRNP"/>
    <property type="match status" value="1"/>
</dbReference>
<dbReference type="GO" id="GO:0000398">
    <property type="term" value="P:mRNA splicing, via spliceosome"/>
    <property type="evidence" value="ECO:0007669"/>
    <property type="project" value="TreeGrafter"/>
</dbReference>
<dbReference type="Gene3D" id="3.30.230.10">
    <property type="match status" value="1"/>
</dbReference>
<evidence type="ECO:0000256" key="6">
    <source>
        <dbReference type="ARBA" id="ARBA00022741"/>
    </source>
</evidence>
<dbReference type="STRING" id="27342.A0A0H2RZC9"/>
<evidence type="ECO:0000256" key="10">
    <source>
        <dbReference type="ARBA" id="ARBA00023136"/>
    </source>
</evidence>
<dbReference type="GO" id="GO:0046540">
    <property type="term" value="C:U4/U6 x U5 tri-snRNP complex"/>
    <property type="evidence" value="ECO:0007669"/>
    <property type="project" value="TreeGrafter"/>
</dbReference>
<dbReference type="InParanoid" id="A0A0H2RZC9"/>
<dbReference type="InterPro" id="IPR009000">
    <property type="entry name" value="Transl_B-barrel_sf"/>
</dbReference>
<dbReference type="InterPro" id="IPR020568">
    <property type="entry name" value="Ribosomal_Su5_D2-typ_SF"/>
</dbReference>
<dbReference type="Gene3D" id="2.10.250.10">
    <property type="entry name" value="Calreticulin/calnexin, P domain"/>
    <property type="match status" value="1"/>
</dbReference>
<dbReference type="EMBL" id="KQ086035">
    <property type="protein sequence ID" value="KLO10131.1"/>
    <property type="molecule type" value="Genomic_DNA"/>
</dbReference>
<evidence type="ECO:0000256" key="14">
    <source>
        <dbReference type="ARBA" id="ARBA00040224"/>
    </source>
</evidence>
<dbReference type="InterPro" id="IPR027417">
    <property type="entry name" value="P-loop_NTPase"/>
</dbReference>
<dbReference type="PROSITE" id="PS51722">
    <property type="entry name" value="G_TR_2"/>
    <property type="match status" value="1"/>
</dbReference>
<evidence type="ECO:0000256" key="11">
    <source>
        <dbReference type="ARBA" id="ARBA00023186"/>
    </source>
</evidence>
<accession>A0A0H2RZC9</accession>
<evidence type="ECO:0000256" key="16">
    <source>
        <dbReference type="SAM" id="MobiDB-lite"/>
    </source>
</evidence>
<evidence type="ECO:0000256" key="12">
    <source>
        <dbReference type="ARBA" id="ARBA00023187"/>
    </source>
</evidence>
<dbReference type="InterPro" id="IPR000640">
    <property type="entry name" value="EFG_V-like"/>
</dbReference>
<dbReference type="InterPro" id="IPR031950">
    <property type="entry name" value="EFTUD2_N"/>
</dbReference>
<keyword evidence="4" id="KW-0507">mRNA processing</keyword>
<dbReference type="Gene3D" id="3.30.70.870">
    <property type="entry name" value="Elongation Factor G (Translational Gtpase), domain 3"/>
    <property type="match status" value="1"/>
</dbReference>
<feature type="compositionally biased region" description="Basic and acidic residues" evidence="16">
    <location>
        <begin position="1484"/>
        <end position="1497"/>
    </location>
</feature>
<dbReference type="InterPro" id="IPR035647">
    <property type="entry name" value="EFG_III/V"/>
</dbReference>
<feature type="region of interest" description="Disordered" evidence="16">
    <location>
        <begin position="1193"/>
        <end position="1294"/>
    </location>
</feature>
<protein>
    <recommendedName>
        <fullName evidence="14">Calnexin</fullName>
    </recommendedName>
</protein>
<evidence type="ECO:0000256" key="1">
    <source>
        <dbReference type="ARBA" id="ARBA00004123"/>
    </source>
</evidence>
<evidence type="ECO:0000256" key="17">
    <source>
        <dbReference type="SAM" id="Phobius"/>
    </source>
</evidence>
<comment type="similarity">
    <text evidence="3">Belongs to the calreticulin family.</text>
</comment>
<keyword evidence="7" id="KW-0256">Endoplasmic reticulum</keyword>
<dbReference type="InterPro" id="IPR013320">
    <property type="entry name" value="ConA-like_dom_sf"/>
</dbReference>
<dbReference type="GO" id="GO:0000974">
    <property type="term" value="C:Prp19 complex"/>
    <property type="evidence" value="ECO:0007669"/>
    <property type="project" value="UniProtKB-ARBA"/>
</dbReference>